<evidence type="ECO:0000313" key="3">
    <source>
        <dbReference type="EMBL" id="OLZ40448.1"/>
    </source>
</evidence>
<gene>
    <name evidence="3" type="ORF">A6E15_05350</name>
</gene>
<keyword evidence="4" id="KW-1185">Reference proteome</keyword>
<accession>A0A1S8AU78</accession>
<dbReference type="RefSeq" id="WP_076144492.1">
    <property type="nucleotide sequence ID" value="NZ_LWLN01000001.1"/>
</dbReference>
<dbReference type="AlphaFoldDB" id="A0A1S8AU78"/>
<dbReference type="OrthoDB" id="331021at2157"/>
<keyword evidence="1" id="KW-0812">Transmembrane</keyword>
<sequence>MSESDLTQAELFDVFSNARRRHAVQYLKRTGGTCDLAPLVEQVAAWENDTDPDDVTRTQRRRVYISLYQTHLPMLEDHGIVDWDPDGHRIELLPSEERFDPYLDRHLEDQRPWQYLYGGVTVVGVIAVVPSILAVGPLTTAAAPLVALGLCLVVLGLAAVQHVSRRSDLRRSIGLAGR</sequence>
<feature type="transmembrane region" description="Helical" evidence="1">
    <location>
        <begin position="115"/>
        <end position="135"/>
    </location>
</feature>
<feature type="domain" description="DUF7344" evidence="2">
    <location>
        <begin position="12"/>
        <end position="90"/>
    </location>
</feature>
<evidence type="ECO:0000256" key="1">
    <source>
        <dbReference type="SAM" id="Phobius"/>
    </source>
</evidence>
<proteinExistence type="predicted"/>
<dbReference type="Proteomes" id="UP000189370">
    <property type="component" value="Unassembled WGS sequence"/>
</dbReference>
<dbReference type="EMBL" id="LWLN01000001">
    <property type="protein sequence ID" value="OLZ40448.1"/>
    <property type="molecule type" value="Genomic_DNA"/>
</dbReference>
<dbReference type="Pfam" id="PF24035">
    <property type="entry name" value="DUF7344"/>
    <property type="match status" value="1"/>
</dbReference>
<dbReference type="InterPro" id="IPR055768">
    <property type="entry name" value="DUF7344"/>
</dbReference>
<comment type="caution">
    <text evidence="3">The sequence shown here is derived from an EMBL/GenBank/DDBJ whole genome shotgun (WGS) entry which is preliminary data.</text>
</comment>
<organism evidence="3 4">
    <name type="scientific">Natrinema saccharevitans</name>
    <dbReference type="NCBI Taxonomy" id="301967"/>
    <lineage>
        <taxon>Archaea</taxon>
        <taxon>Methanobacteriati</taxon>
        <taxon>Methanobacteriota</taxon>
        <taxon>Stenosarchaea group</taxon>
        <taxon>Halobacteria</taxon>
        <taxon>Halobacteriales</taxon>
        <taxon>Natrialbaceae</taxon>
        <taxon>Natrinema</taxon>
    </lineage>
</organism>
<keyword evidence="1" id="KW-0472">Membrane</keyword>
<keyword evidence="1" id="KW-1133">Transmembrane helix</keyword>
<reference evidence="4" key="1">
    <citation type="submission" date="2016-04" db="EMBL/GenBank/DDBJ databases">
        <authorList>
            <person name="Chen S.-C."/>
            <person name="Lai M.-C."/>
        </authorList>
    </citation>
    <scope>NUCLEOTIDE SEQUENCE [LARGE SCALE GENOMIC DNA]</scope>
    <source>
        <strain evidence="4">AB14</strain>
    </source>
</reference>
<evidence type="ECO:0000313" key="4">
    <source>
        <dbReference type="Proteomes" id="UP000189370"/>
    </source>
</evidence>
<protein>
    <recommendedName>
        <fullName evidence="2">DUF7344 domain-containing protein</fullName>
    </recommendedName>
</protein>
<feature type="transmembrane region" description="Helical" evidence="1">
    <location>
        <begin position="141"/>
        <end position="160"/>
    </location>
</feature>
<name>A0A1S8AU78_9EURY</name>
<evidence type="ECO:0000259" key="2">
    <source>
        <dbReference type="Pfam" id="PF24035"/>
    </source>
</evidence>